<dbReference type="InterPro" id="IPR058647">
    <property type="entry name" value="BSH_CzcB-like"/>
</dbReference>
<name>B3EFL5_CHLL2</name>
<organism evidence="4 5">
    <name type="scientific">Chlorobium limicola (strain DSM 245 / NBRC 103803 / 6330)</name>
    <dbReference type="NCBI Taxonomy" id="290315"/>
    <lineage>
        <taxon>Bacteria</taxon>
        <taxon>Pseudomonadati</taxon>
        <taxon>Chlorobiota</taxon>
        <taxon>Chlorobiia</taxon>
        <taxon>Chlorobiales</taxon>
        <taxon>Chlorobiaceae</taxon>
        <taxon>Chlorobium/Pelodictyon group</taxon>
        <taxon>Chlorobium</taxon>
    </lineage>
</organism>
<accession>B3EFL5</accession>
<dbReference type="Gene3D" id="2.40.50.100">
    <property type="match status" value="1"/>
</dbReference>
<dbReference type="RefSeq" id="WP_012466846.1">
    <property type="nucleotide sequence ID" value="NC_010803.1"/>
</dbReference>
<feature type="domain" description="CzcB-like barrel-sandwich hybrid" evidence="3">
    <location>
        <begin position="63"/>
        <end position="154"/>
    </location>
</feature>
<dbReference type="KEGG" id="cli:Clim_1945"/>
<evidence type="ECO:0000256" key="2">
    <source>
        <dbReference type="ARBA" id="ARBA00023054"/>
    </source>
</evidence>
<dbReference type="Gene3D" id="2.40.420.20">
    <property type="match status" value="1"/>
</dbReference>
<dbReference type="PANTHER" id="PTHR32347">
    <property type="entry name" value="EFFLUX SYSTEM COMPONENT YKNX-RELATED"/>
    <property type="match status" value="1"/>
</dbReference>
<dbReference type="Proteomes" id="UP000008841">
    <property type="component" value="Chromosome"/>
</dbReference>
<comment type="subcellular location">
    <subcellularLocation>
        <location evidence="1">Cell envelope</location>
    </subcellularLocation>
</comment>
<gene>
    <name evidence="4" type="ordered locus">Clim_1945</name>
</gene>
<evidence type="ECO:0000256" key="1">
    <source>
        <dbReference type="ARBA" id="ARBA00004196"/>
    </source>
</evidence>
<protein>
    <submittedName>
        <fullName evidence="4">Efflux transporter, RND family, MFP subunit</fullName>
    </submittedName>
</protein>
<dbReference type="eggNOG" id="COG0845">
    <property type="taxonomic scope" value="Bacteria"/>
</dbReference>
<reference evidence="4 5" key="1">
    <citation type="submission" date="2008-05" db="EMBL/GenBank/DDBJ databases">
        <title>Complete sequence of Chlorobium limicola DSM 245.</title>
        <authorList>
            <consortium name="US DOE Joint Genome Institute"/>
            <person name="Lucas S."/>
            <person name="Copeland A."/>
            <person name="Lapidus A."/>
            <person name="Glavina del Rio T."/>
            <person name="Dalin E."/>
            <person name="Tice H."/>
            <person name="Bruce D."/>
            <person name="Goodwin L."/>
            <person name="Pitluck S."/>
            <person name="Schmutz J."/>
            <person name="Larimer F."/>
            <person name="Land M."/>
            <person name="Hauser L."/>
            <person name="Kyrpides N."/>
            <person name="Ovchinnikova G."/>
            <person name="Zhao F."/>
            <person name="Li T."/>
            <person name="Liu Z."/>
            <person name="Overmann J."/>
            <person name="Bryant D.A."/>
            <person name="Richardson P."/>
        </authorList>
    </citation>
    <scope>NUCLEOTIDE SEQUENCE [LARGE SCALE GENOMIC DNA]</scope>
    <source>
        <strain evidence="5">DSM 245 / NBRC 103803 / 6330</strain>
    </source>
</reference>
<evidence type="ECO:0000259" key="3">
    <source>
        <dbReference type="Pfam" id="PF25973"/>
    </source>
</evidence>
<dbReference type="OrthoDB" id="9809068at2"/>
<dbReference type="InterPro" id="IPR050465">
    <property type="entry name" value="UPF0194_transport"/>
</dbReference>
<proteinExistence type="predicted"/>
<dbReference type="SUPFAM" id="SSF111369">
    <property type="entry name" value="HlyD-like secretion proteins"/>
    <property type="match status" value="1"/>
</dbReference>
<dbReference type="PANTHER" id="PTHR32347:SF14">
    <property type="entry name" value="EFFLUX SYSTEM COMPONENT YKNX-RELATED"/>
    <property type="match status" value="1"/>
</dbReference>
<evidence type="ECO:0000313" key="5">
    <source>
        <dbReference type="Proteomes" id="UP000008841"/>
    </source>
</evidence>
<dbReference type="GO" id="GO:0030313">
    <property type="term" value="C:cell envelope"/>
    <property type="evidence" value="ECO:0007669"/>
    <property type="project" value="UniProtKB-SubCell"/>
</dbReference>
<dbReference type="Gene3D" id="2.40.30.170">
    <property type="match status" value="1"/>
</dbReference>
<keyword evidence="2" id="KW-0175">Coiled coil</keyword>
<evidence type="ECO:0000313" key="4">
    <source>
        <dbReference type="EMBL" id="ACD90977.1"/>
    </source>
</evidence>
<dbReference type="Pfam" id="PF25973">
    <property type="entry name" value="BSH_CzcB"/>
    <property type="match status" value="1"/>
</dbReference>
<dbReference type="STRING" id="290315.Clim_1945"/>
<dbReference type="AlphaFoldDB" id="B3EFL5"/>
<dbReference type="HOGENOM" id="CLU_018816_14_1_10"/>
<dbReference type="EMBL" id="CP001097">
    <property type="protein sequence ID" value="ACD90977.1"/>
    <property type="molecule type" value="Genomic_DNA"/>
</dbReference>
<sequence length="322" mass="35418" precursor="true">MISRSKMVFGGVAVLLVTGVAVFFLLRGGGAEKQSFTEIRVERGYIRSGVSTTGVVEPRNRLKIQSSIAGRIEDIHVEEGQLVRKGQVLARLSSTERAALLDAAKLQGDKELSYWKTVYRETAVIAPINGQIIVRSVEPGQTVTTSDSLFVLSDRLIVKAYVDETDIGRVKIGQNAVIGLDAYPEIKVHGVVEHIYYESHLQNNVNIYYVDVIPETIPDVFRSGMSANIDIIVSEKNNALLLPSSALQSRKGKTVVRQKSLAAKNGVIYKAVETGMQDDTNIEILHGLRENAVVLVQDTSFALPENNGGSNPFMPQRNRRKQ</sequence>